<evidence type="ECO:0008006" key="4">
    <source>
        <dbReference type="Google" id="ProtNLM"/>
    </source>
</evidence>
<keyword evidence="1" id="KW-0732">Signal</keyword>
<feature type="chain" id="PRO_5002990445" description="DUF3617 family protein" evidence="1">
    <location>
        <begin position="19"/>
        <end position="115"/>
    </location>
</feature>
<sequence length="115" mass="12559">MKLVIFALFGFFAAPALAQQTYPWEGTWAYDPAACASPGKGSYTLTATEAVSPQQRCTLHDITAIGPMQAWQHKLRCKTEDGMADLPRLMLLEGPDALWIWAGSGAPLRYSRCPG</sequence>
<dbReference type="OrthoDB" id="6164713at2"/>
<evidence type="ECO:0000313" key="3">
    <source>
        <dbReference type="Proteomes" id="UP000010121"/>
    </source>
</evidence>
<dbReference type="STRING" id="371731.Rsw2DRAFT_1425"/>
<name>C8S047_9RHOB</name>
<protein>
    <recommendedName>
        <fullName evidence="4">DUF3617 family protein</fullName>
    </recommendedName>
</protein>
<proteinExistence type="predicted"/>
<reference evidence="2 3" key="1">
    <citation type="submission" date="2009-08" db="EMBL/GenBank/DDBJ databases">
        <title>The draft genome of Rhodobacter sp. SW2.</title>
        <authorList>
            <consortium name="US DOE Joint Genome Institute (JGI-PGF)"/>
            <person name="Lucas S."/>
            <person name="Copeland A."/>
            <person name="Lapidus A."/>
            <person name="Glavina del Rio T."/>
            <person name="Tice H."/>
            <person name="Bruce D."/>
            <person name="Goodwin L."/>
            <person name="Pitluck S."/>
            <person name="Larimer F."/>
            <person name="Land M.L."/>
            <person name="Hauser L."/>
            <person name="Emerson D."/>
        </authorList>
    </citation>
    <scope>NUCLEOTIDE SEQUENCE [LARGE SCALE GENOMIC DNA]</scope>
    <source>
        <strain evidence="2 3">SW2</strain>
    </source>
</reference>
<evidence type="ECO:0000256" key="1">
    <source>
        <dbReference type="SAM" id="SignalP"/>
    </source>
</evidence>
<dbReference type="AlphaFoldDB" id="C8S047"/>
<feature type="signal peptide" evidence="1">
    <location>
        <begin position="1"/>
        <end position="18"/>
    </location>
</feature>
<dbReference type="Proteomes" id="UP000010121">
    <property type="component" value="Unassembled WGS sequence"/>
</dbReference>
<accession>C8S047</accession>
<organism evidence="2 3">
    <name type="scientific">Rhodobacter ferrooxidans</name>
    <dbReference type="NCBI Taxonomy" id="371731"/>
    <lineage>
        <taxon>Bacteria</taxon>
        <taxon>Pseudomonadati</taxon>
        <taxon>Pseudomonadota</taxon>
        <taxon>Alphaproteobacteria</taxon>
        <taxon>Rhodobacterales</taxon>
        <taxon>Rhodobacter group</taxon>
        <taxon>Rhodobacter</taxon>
    </lineage>
</organism>
<evidence type="ECO:0000313" key="2">
    <source>
        <dbReference type="EMBL" id="EEW25656.1"/>
    </source>
</evidence>
<gene>
    <name evidence="2" type="ORF">Rsw2DRAFT_1425</name>
</gene>
<comment type="caution">
    <text evidence="2">The sequence shown here is derived from an EMBL/GenBank/DDBJ whole genome shotgun (WGS) entry which is preliminary data.</text>
</comment>
<dbReference type="EMBL" id="ACYY01000007">
    <property type="protein sequence ID" value="EEW25656.1"/>
    <property type="molecule type" value="Genomic_DNA"/>
</dbReference>
<dbReference type="RefSeq" id="WP_008029484.1">
    <property type="nucleotide sequence ID" value="NZ_ACYY01000007.1"/>
</dbReference>
<keyword evidence="3" id="KW-1185">Reference proteome</keyword>